<feature type="chain" id="PRO_5045769263" description="Kazal-like domain-containing protein" evidence="1">
    <location>
        <begin position="22"/>
        <end position="100"/>
    </location>
</feature>
<dbReference type="RefSeq" id="WP_027314288.1">
    <property type="nucleotide sequence ID" value="NZ_JAUESS010000004.1"/>
</dbReference>
<evidence type="ECO:0000313" key="2">
    <source>
        <dbReference type="EMBL" id="MFB9887107.1"/>
    </source>
</evidence>
<keyword evidence="3" id="KW-1185">Reference proteome</keyword>
<comment type="caution">
    <text evidence="2">The sequence shown here is derived from an EMBL/GenBank/DDBJ whole genome shotgun (WGS) entry which is preliminary data.</text>
</comment>
<accession>A0ABV5ZCV0</accession>
<gene>
    <name evidence="2" type="ORF">ACFFLH_11875</name>
</gene>
<organism evidence="2 3">
    <name type="scientific">Balneatrix alpica</name>
    <dbReference type="NCBI Taxonomy" id="75684"/>
    <lineage>
        <taxon>Bacteria</taxon>
        <taxon>Pseudomonadati</taxon>
        <taxon>Pseudomonadota</taxon>
        <taxon>Gammaproteobacteria</taxon>
        <taxon>Oceanospirillales</taxon>
        <taxon>Balneatrichaceae</taxon>
        <taxon>Balneatrix</taxon>
    </lineage>
</organism>
<sequence>MMLRTLFALILMLGMLPLSQANDKPCTGNQCQQQPHAMSQPQNCPECRERVLVVPKITTQCAKEVARVNYRAACSSCGNFSVTVRQDDRYMGPPCIKAGN</sequence>
<dbReference type="Proteomes" id="UP001589628">
    <property type="component" value="Unassembled WGS sequence"/>
</dbReference>
<reference evidence="2 3" key="1">
    <citation type="submission" date="2024-09" db="EMBL/GenBank/DDBJ databases">
        <authorList>
            <person name="Sun Q."/>
            <person name="Mori K."/>
        </authorList>
    </citation>
    <scope>NUCLEOTIDE SEQUENCE [LARGE SCALE GENOMIC DNA]</scope>
    <source>
        <strain evidence="2 3">ATCC 51285</strain>
    </source>
</reference>
<protein>
    <recommendedName>
        <fullName evidence="4">Kazal-like domain-containing protein</fullName>
    </recommendedName>
</protein>
<feature type="signal peptide" evidence="1">
    <location>
        <begin position="1"/>
        <end position="21"/>
    </location>
</feature>
<name>A0ABV5ZCV0_9GAMM</name>
<evidence type="ECO:0008006" key="4">
    <source>
        <dbReference type="Google" id="ProtNLM"/>
    </source>
</evidence>
<evidence type="ECO:0000313" key="3">
    <source>
        <dbReference type="Proteomes" id="UP001589628"/>
    </source>
</evidence>
<evidence type="ECO:0000256" key="1">
    <source>
        <dbReference type="SAM" id="SignalP"/>
    </source>
</evidence>
<keyword evidence="1" id="KW-0732">Signal</keyword>
<dbReference type="EMBL" id="JBHLZN010000004">
    <property type="protein sequence ID" value="MFB9887107.1"/>
    <property type="molecule type" value="Genomic_DNA"/>
</dbReference>
<proteinExistence type="predicted"/>